<evidence type="ECO:0000313" key="4">
    <source>
        <dbReference type="EMBL" id="KFZ29000.1"/>
    </source>
</evidence>
<proteinExistence type="predicted"/>
<keyword evidence="2" id="KW-0812">Transmembrane</keyword>
<evidence type="ECO:0000259" key="3">
    <source>
        <dbReference type="Pfam" id="PF13116"/>
    </source>
</evidence>
<evidence type="ECO:0000313" key="5">
    <source>
        <dbReference type="Proteomes" id="UP000053718"/>
    </source>
</evidence>
<evidence type="ECO:0000256" key="1">
    <source>
        <dbReference type="SAM" id="MobiDB-lite"/>
    </source>
</evidence>
<dbReference type="eggNOG" id="COG3164">
    <property type="taxonomic scope" value="Bacteria"/>
</dbReference>
<dbReference type="InterPro" id="IPR011836">
    <property type="entry name" value="YhdP"/>
</dbReference>
<evidence type="ECO:0000256" key="2">
    <source>
        <dbReference type="SAM" id="Phobius"/>
    </source>
</evidence>
<dbReference type="STRING" id="1517416.IDAT_04805"/>
<feature type="transmembrane region" description="Helical" evidence="2">
    <location>
        <begin position="12"/>
        <end position="35"/>
    </location>
</feature>
<feature type="domain" description="YhdP central" evidence="3">
    <location>
        <begin position="7"/>
        <end position="1277"/>
    </location>
</feature>
<dbReference type="PANTHER" id="PTHR38690:SF1">
    <property type="entry name" value="PROTEASE"/>
    <property type="match status" value="1"/>
</dbReference>
<accession>A0A094IMS5</accession>
<feature type="region of interest" description="Disordered" evidence="1">
    <location>
        <begin position="1287"/>
        <end position="1335"/>
    </location>
</feature>
<organism evidence="4 5">
    <name type="scientific">Pseudidiomarina atlantica</name>
    <dbReference type="NCBI Taxonomy" id="1517416"/>
    <lineage>
        <taxon>Bacteria</taxon>
        <taxon>Pseudomonadati</taxon>
        <taxon>Pseudomonadota</taxon>
        <taxon>Gammaproteobacteria</taxon>
        <taxon>Alteromonadales</taxon>
        <taxon>Idiomarinaceae</taxon>
        <taxon>Pseudidiomarina</taxon>
    </lineage>
</organism>
<dbReference type="Pfam" id="PF13116">
    <property type="entry name" value="YhdP"/>
    <property type="match status" value="1"/>
</dbReference>
<reference evidence="4 5" key="1">
    <citation type="submission" date="2014-06" db="EMBL/GenBank/DDBJ databases">
        <title>Draft genome sequence of Idiomarina sp. MCCC 1A10513.</title>
        <authorList>
            <person name="Du J."/>
            <person name="Lai Q."/>
            <person name="Shao Z."/>
        </authorList>
    </citation>
    <scope>NUCLEOTIDE SEQUENCE [LARGE SCALE GENOMIC DNA]</scope>
    <source>
        <strain evidence="4 5">MCCC 1A10513</strain>
    </source>
</reference>
<gene>
    <name evidence="4" type="ORF">IDAT_04805</name>
</gene>
<dbReference type="PANTHER" id="PTHR38690">
    <property type="entry name" value="PROTEASE-RELATED"/>
    <property type="match status" value="1"/>
</dbReference>
<keyword evidence="2" id="KW-1133">Transmembrane helix</keyword>
<sequence length="1335" mass="148270">MWRRSVKVAYRTLLYTIASALVLFAVLLTVLRYLLPQLPDLTTDVEQFFADNYAVEMTINQLGADWNTAGPQLILRDISIHQLGGEAADLKLNEARVIFNFWQSVRTLSVKFEQVTLADLHVTYDLRDASIASNVGMSEQIPRFFLNQLDEVTIENSRLEIINLVGVRRAVLVDRLSWQNQGLAHQGIGSFRIDGLASNALDVMIDIKGNDPSDLAGQIYVQASNLDIAGWLQQQVVDAKVSQAEFNFTLWLNFAASEFRNGTLQLARNELHWQVGQQRHQLVIPKGLMRLRPQQDGWLVNNNPLTFIKDSTTWTLPTMSWLQTPERTVVSANQVPLAPLVQLASLAGSTGQAWAEKLTQSELQGALDVRVQRDLQQPLQWQVQGQDLAWQGNETIPGVAQVDVNVVGQGQYAQWQLQGEQVAVNSRWLDSAAPWQIANLNVVGDFSWRPAGQPEHTWRVRIADGSRIELQGLPLALRATLQQAEQLEIAARVTADTSTTIDAEVLRRYLPEVMGAELHDYLQTALLEAEAESITMLWRGALEEFPYKQQQGVFRAQASLRNLVYKFQPNWPSVADANAYVHFGNERMHIRAENGQLLDMGLPQVDTILPDLTARPPQLLISGAIAGDGTALQPIFAQSPLATSLGFTFEELQLSGPLTGRLQLTVPLDNSRQVLAEGYGELANNTLLVESLGQRFDQLTGRIRFRNDEISSANLRVAWQQLPVALTLQGQQREQDYHVELQAQAEWSMAELAERIPSTASLFTGEFHWDGQLALSLPQDGGYSFHWQQQSDLLELGMLLPAPLDIPQGAGRAWQLQVSGSPESLLINSSLGEQSLLELQFNGDASELQQGYARIGNTARGAPNPDLLGLQPKFPLEIGLPEIDGLAWGEKLVALNQWLSDWLPEPQSAHRIASPVPDLIEIRADTVTLGDHTLDDNAIVLWPQEEPQAEQVIDTWQWRWRAEQTALTGSYWPARAEQRAQVRIAADFLELARPEVIATVEETTEVEQDPPKVAAWPSLQFECRRCQYGDYDLGEIALQVQPQAQGLRFTKIQITQGEHRLLANIDWQFATGAQTETTRFYGSLDSDDLGQLLNEYDITSIIQDSPAEFNYDLRWQGAPGGFNVASLNGTMEWELGQGYLNDVSDGGARIFSVLSLESILRKLRFDFRDIFANGMFFTEFSGAFDIADGVVSTDNAVMDGSAGDMQIIGQSNLVTEAIDYRLYFVPKVTSSLPVILAWMVNPPSGLAALLIDQMLQDAQVISRLEYKITGTIDAPVVEEVSRASREVTIPVDELPSEAQPQEKQNDNGNNASEQGATNSSTDDQPAAAAGQPSSY</sequence>
<keyword evidence="5" id="KW-1185">Reference proteome</keyword>
<comment type="caution">
    <text evidence="4">The sequence shown here is derived from an EMBL/GenBank/DDBJ whole genome shotgun (WGS) entry which is preliminary data.</text>
</comment>
<protein>
    <recommendedName>
        <fullName evidence="3">YhdP central domain-containing protein</fullName>
    </recommendedName>
</protein>
<dbReference type="InterPro" id="IPR025263">
    <property type="entry name" value="YhdP_central"/>
</dbReference>
<name>A0A094IMS5_9GAMM</name>
<feature type="compositionally biased region" description="Polar residues" evidence="1">
    <location>
        <begin position="1298"/>
        <end position="1323"/>
    </location>
</feature>
<dbReference type="OrthoDB" id="9762238at2"/>
<dbReference type="RefSeq" id="WP_034731253.1">
    <property type="nucleotide sequence ID" value="NZ_JPIN01000005.1"/>
</dbReference>
<dbReference type="NCBIfam" id="TIGR02099">
    <property type="entry name" value="YhdP family protein"/>
    <property type="match status" value="1"/>
</dbReference>
<dbReference type="EMBL" id="JPIN01000005">
    <property type="protein sequence ID" value="KFZ29000.1"/>
    <property type="molecule type" value="Genomic_DNA"/>
</dbReference>
<dbReference type="Proteomes" id="UP000053718">
    <property type="component" value="Unassembled WGS sequence"/>
</dbReference>
<keyword evidence="2" id="KW-0472">Membrane</keyword>